<accession>I4BHF4</accession>
<dbReference type="HOGENOM" id="CLU_026704_2_0_11"/>
<dbReference type="Proteomes" id="UP000006057">
    <property type="component" value="Chromosome"/>
</dbReference>
<dbReference type="PANTHER" id="PTHR33371">
    <property type="entry name" value="INTERMEMBRANE PHOSPHOLIPID TRANSPORT SYSTEM BINDING PROTEIN MLAD-RELATED"/>
    <property type="match status" value="1"/>
</dbReference>
<dbReference type="OrthoDB" id="5241191at2"/>
<keyword evidence="2" id="KW-1133">Transmembrane helix</keyword>
<dbReference type="InterPro" id="IPR003399">
    <property type="entry name" value="Mce/MlaD"/>
</dbReference>
<evidence type="ECO:0000313" key="5">
    <source>
        <dbReference type="EMBL" id="AFM16711.1"/>
    </source>
</evidence>
<dbReference type="EMBL" id="CP003053">
    <property type="protein sequence ID" value="AFM16711.1"/>
    <property type="molecule type" value="Genomic_DNA"/>
</dbReference>
<dbReference type="PRINTS" id="PR01782">
    <property type="entry name" value="MCEVIRFACTOR"/>
</dbReference>
<keyword evidence="2" id="KW-0472">Membrane</keyword>
<evidence type="ECO:0000256" key="1">
    <source>
        <dbReference type="SAM" id="MobiDB-lite"/>
    </source>
</evidence>
<dbReference type="InterPro" id="IPR052336">
    <property type="entry name" value="MlaD_Phospholipid_Transporter"/>
</dbReference>
<feature type="region of interest" description="Disordered" evidence="1">
    <location>
        <begin position="336"/>
        <end position="365"/>
    </location>
</feature>
<reference evidence="5 6" key="1">
    <citation type="submission" date="2012-06" db="EMBL/GenBank/DDBJ databases">
        <title>Complete sequence of chromosome of Mycobacterium chubuense NBB4.</title>
        <authorList>
            <consortium name="US DOE Joint Genome Institute"/>
            <person name="Lucas S."/>
            <person name="Han J."/>
            <person name="Lapidus A."/>
            <person name="Cheng J.-F."/>
            <person name="Goodwin L."/>
            <person name="Pitluck S."/>
            <person name="Peters L."/>
            <person name="Mikhailova N."/>
            <person name="Teshima H."/>
            <person name="Detter J.C."/>
            <person name="Han C."/>
            <person name="Tapia R."/>
            <person name="Land M."/>
            <person name="Hauser L."/>
            <person name="Kyrpides N."/>
            <person name="Ivanova N."/>
            <person name="Pagani I."/>
            <person name="Mattes T."/>
            <person name="Holmes A."/>
            <person name="Rutledge P."/>
            <person name="Paulsen I."/>
            <person name="Coleman N."/>
            <person name="Woyke T."/>
        </authorList>
    </citation>
    <scope>NUCLEOTIDE SEQUENCE [LARGE SCALE GENOMIC DNA]</scope>
    <source>
        <strain evidence="5 6">NBB4</strain>
    </source>
</reference>
<dbReference type="InterPro" id="IPR005693">
    <property type="entry name" value="Mce"/>
</dbReference>
<dbReference type="PATRIC" id="fig|710421.3.peg.1929"/>
<dbReference type="Pfam" id="PF11887">
    <property type="entry name" value="Mce4_CUP1"/>
    <property type="match status" value="1"/>
</dbReference>
<dbReference type="PANTHER" id="PTHR33371:SF18">
    <property type="entry name" value="MCE-FAMILY PROTEIN MCE3C"/>
    <property type="match status" value="1"/>
</dbReference>
<keyword evidence="2" id="KW-0812">Transmembrane</keyword>
<dbReference type="STRING" id="710421.Mycch_1926"/>
<dbReference type="KEGG" id="mcb:Mycch_1926"/>
<dbReference type="InterPro" id="IPR024516">
    <property type="entry name" value="Mce_C"/>
</dbReference>
<dbReference type="Pfam" id="PF02470">
    <property type="entry name" value="MlaD"/>
    <property type="match status" value="1"/>
</dbReference>
<sequence precursor="true">MGKYRGAPVIRAGIIGIVVAVLIVAVGLAPERLIGWATSLRYQALFADASGLATGNDVTVAGMTVGKVTGIRLQDPDALVTFTVNGSVVLRDKTTAHIRTGTLLGERTLTLESAGEDTMHPMDTIPPSRTFSPYSLTDAVGELTTNAAGTDTADVNQALDSLSATIDQIAPQLGPAFDGLTRISAALEERNTALGQLFGSGRDVTEILAQRSDQIATLIVNADDLVGTLSERRSAIVELLAHTSVMAREISGLVADNEKELAPTLDKLNSVLAMLERQRDNIALALPRLAKYETTLGETVANGPYYSAYIPNLDLPPVLQPFLDYAFGFRRGVNAGQPPDNAGPRAEIPFPYNGIPQETQLGPPR</sequence>
<feature type="compositionally biased region" description="Polar residues" evidence="1">
    <location>
        <begin position="356"/>
        <end position="365"/>
    </location>
</feature>
<dbReference type="NCBIfam" id="TIGR00996">
    <property type="entry name" value="Mtu_fam_mce"/>
    <property type="match status" value="1"/>
</dbReference>
<organism evidence="5 6">
    <name type="scientific">Mycolicibacterium chubuense (strain NBB4)</name>
    <name type="common">Mycobacterium chubuense</name>
    <dbReference type="NCBI Taxonomy" id="710421"/>
    <lineage>
        <taxon>Bacteria</taxon>
        <taxon>Bacillati</taxon>
        <taxon>Actinomycetota</taxon>
        <taxon>Actinomycetes</taxon>
        <taxon>Mycobacteriales</taxon>
        <taxon>Mycobacteriaceae</taxon>
        <taxon>Mycolicibacterium</taxon>
    </lineage>
</organism>
<dbReference type="RefSeq" id="WP_014815191.1">
    <property type="nucleotide sequence ID" value="NC_018027.1"/>
</dbReference>
<feature type="transmembrane region" description="Helical" evidence="2">
    <location>
        <begin position="12"/>
        <end position="30"/>
    </location>
</feature>
<keyword evidence="6" id="KW-1185">Reference proteome</keyword>
<dbReference type="eggNOG" id="COG1463">
    <property type="taxonomic scope" value="Bacteria"/>
</dbReference>
<dbReference type="AlphaFoldDB" id="I4BHF4"/>
<gene>
    <name evidence="5" type="ordered locus">Mycch_1926</name>
</gene>
<feature type="domain" description="Mce/MlaD" evidence="3">
    <location>
        <begin position="40"/>
        <end position="112"/>
    </location>
</feature>
<evidence type="ECO:0000259" key="3">
    <source>
        <dbReference type="Pfam" id="PF02470"/>
    </source>
</evidence>
<dbReference type="GO" id="GO:0005576">
    <property type="term" value="C:extracellular region"/>
    <property type="evidence" value="ECO:0007669"/>
    <property type="project" value="TreeGrafter"/>
</dbReference>
<evidence type="ECO:0000259" key="4">
    <source>
        <dbReference type="Pfam" id="PF11887"/>
    </source>
</evidence>
<protein>
    <submittedName>
        <fullName evidence="5">Virulence factor Mce family protein</fullName>
    </submittedName>
</protein>
<proteinExistence type="predicted"/>
<name>I4BHF4_MYCCN</name>
<feature type="domain" description="Mammalian cell entry C-terminal" evidence="4">
    <location>
        <begin position="120"/>
        <end position="294"/>
    </location>
</feature>
<evidence type="ECO:0000256" key="2">
    <source>
        <dbReference type="SAM" id="Phobius"/>
    </source>
</evidence>
<evidence type="ECO:0000313" key="6">
    <source>
        <dbReference type="Proteomes" id="UP000006057"/>
    </source>
</evidence>